<organism evidence="2 3">
    <name type="scientific">Entamoeba histolytica</name>
    <dbReference type="NCBI Taxonomy" id="5759"/>
    <lineage>
        <taxon>Eukaryota</taxon>
        <taxon>Amoebozoa</taxon>
        <taxon>Evosea</taxon>
        <taxon>Archamoebae</taxon>
        <taxon>Mastigamoebida</taxon>
        <taxon>Entamoebidae</taxon>
        <taxon>Entamoeba</taxon>
    </lineage>
</organism>
<feature type="transmembrane region" description="Helical" evidence="1">
    <location>
        <begin position="73"/>
        <end position="96"/>
    </location>
</feature>
<evidence type="ECO:0000313" key="2">
    <source>
        <dbReference type="EMBL" id="GAT98358.1"/>
    </source>
</evidence>
<gene>
    <name evidence="2" type="ORF">CL6EHI_189155</name>
</gene>
<dbReference type="OMA" id="YVLIHEI"/>
<comment type="caution">
    <text evidence="2">The sequence shown here is derived from an EMBL/GenBank/DDBJ whole genome shotgun (WGS) entry which is preliminary data.</text>
</comment>
<dbReference type="VEuPathDB" id="AmoebaDB:EHI5A_142200"/>
<keyword evidence="1" id="KW-0812">Transmembrane</keyword>
<accession>A0A175JY19</accession>
<dbReference type="EMBL" id="BDEQ01000001">
    <property type="protein sequence ID" value="GAT98358.1"/>
    <property type="molecule type" value="Genomic_DNA"/>
</dbReference>
<evidence type="ECO:0000256" key="1">
    <source>
        <dbReference type="SAM" id="Phobius"/>
    </source>
</evidence>
<protein>
    <submittedName>
        <fullName evidence="2">Uncharacterized protein</fullName>
    </submittedName>
</protein>
<proteinExistence type="predicted"/>
<dbReference type="VEuPathDB" id="AmoebaDB:EHI8A_237530"/>
<dbReference type="VEuPathDB" id="AmoebaDB:EHI7A_192440"/>
<dbReference type="Proteomes" id="UP000078387">
    <property type="component" value="Unassembled WGS sequence"/>
</dbReference>
<sequence>MINICCFIFYFLCCFLLPPFRIKIHFHYQINVWYLILSSTHWIPPYMPCCIICSELLFNFNWNILFQQPLGCIVWLFIYVFIHEIGHIIILLYHGYPFEIKLSCYSVSIHHNCKDRVIYSSGIMFLYLFLNITSIISSNDYIIIGLLLCLVDSLPLKWMDGFYCY</sequence>
<keyword evidence="1" id="KW-1133">Transmembrane helix</keyword>
<name>A0A175JY19_ENTHI</name>
<dbReference type="AlphaFoldDB" id="A0A175JY19"/>
<reference evidence="2 3" key="1">
    <citation type="submission" date="2016-05" db="EMBL/GenBank/DDBJ databases">
        <title>First whole genome sequencing of Entamoeba histolytica HM1:IMSS-clone-6.</title>
        <authorList>
            <person name="Mukherjee Avik.K."/>
            <person name="Izumyama S."/>
            <person name="Nakada-Tsukui K."/>
            <person name="Nozaki T."/>
        </authorList>
    </citation>
    <scope>NUCLEOTIDE SEQUENCE [LARGE SCALE GENOMIC DNA]</scope>
    <source>
        <strain evidence="2 3">HM1:IMSS clone 6</strain>
    </source>
</reference>
<evidence type="ECO:0000313" key="3">
    <source>
        <dbReference type="Proteomes" id="UP000078387"/>
    </source>
</evidence>
<keyword evidence="1" id="KW-0472">Membrane</keyword>
<dbReference type="VEuPathDB" id="AmoebaDB:KM1_301800"/>
<dbReference type="VEuPathDB" id="AmoebaDB:EHI_189155"/>
<feature type="transmembrane region" description="Helical" evidence="1">
    <location>
        <begin position="45"/>
        <end position="66"/>
    </location>
</feature>